<dbReference type="EMBL" id="JPKZ01000754">
    <property type="protein sequence ID" value="KHN85613.1"/>
    <property type="molecule type" value="Genomic_DNA"/>
</dbReference>
<comment type="caution">
    <text evidence="4">The sequence shown here is derived from an EMBL/GenBank/DDBJ whole genome shotgun (WGS) entry which is preliminary data.</text>
</comment>
<organism evidence="4 5">
    <name type="scientific">Toxocara canis</name>
    <name type="common">Canine roundworm</name>
    <dbReference type="NCBI Taxonomy" id="6265"/>
    <lineage>
        <taxon>Eukaryota</taxon>
        <taxon>Metazoa</taxon>
        <taxon>Ecdysozoa</taxon>
        <taxon>Nematoda</taxon>
        <taxon>Chromadorea</taxon>
        <taxon>Rhabditida</taxon>
        <taxon>Spirurina</taxon>
        <taxon>Ascaridomorpha</taxon>
        <taxon>Ascaridoidea</taxon>
        <taxon>Toxocaridae</taxon>
        <taxon>Toxocara</taxon>
    </lineage>
</organism>
<evidence type="ECO:0000256" key="3">
    <source>
        <dbReference type="SAM" id="SignalP"/>
    </source>
</evidence>
<reference evidence="4 5" key="1">
    <citation type="submission" date="2014-11" db="EMBL/GenBank/DDBJ databases">
        <title>Genetic blueprint of the zoonotic pathogen Toxocara canis.</title>
        <authorList>
            <person name="Zhu X.-Q."/>
            <person name="Korhonen P.K."/>
            <person name="Cai H."/>
            <person name="Young N.D."/>
            <person name="Nejsum P."/>
            <person name="von Samson-Himmelstjerna G."/>
            <person name="Boag P.R."/>
            <person name="Tan P."/>
            <person name="Li Q."/>
            <person name="Min J."/>
            <person name="Yang Y."/>
            <person name="Wang X."/>
            <person name="Fang X."/>
            <person name="Hall R.S."/>
            <person name="Hofmann A."/>
            <person name="Sternberg P.W."/>
            <person name="Jex A.R."/>
            <person name="Gasser R.B."/>
        </authorList>
    </citation>
    <scope>NUCLEOTIDE SEQUENCE [LARGE SCALE GENOMIC DNA]</scope>
    <source>
        <strain evidence="4">PN_DK_2014</strain>
    </source>
</reference>
<sequence>MQPFAFWREDDTANLMVLLFLLTVLSVELSTTASAENTSASRAFTNTATTDVSRDFNATGNISAPHQALTSVAFNATVNSSFPHALANSPIANESSALLCGNNERLAFCHECEHTCPGVPPVPCSAGCRFLLCYCDPDQGFARDQSGSCVPRSECPNQCGPNEVYRKCRTCEGCCVNGRRLCQLICRGPGCECPFSDGYVRDSSGDCIPSWQCPVQIRTTTRRVPPPSGPCAFKRCPPGQHCVLVFDIFCFIPPCRPVPECVDL</sequence>
<feature type="signal peptide" evidence="3">
    <location>
        <begin position="1"/>
        <end position="35"/>
    </location>
</feature>
<evidence type="ECO:0000313" key="5">
    <source>
        <dbReference type="Proteomes" id="UP000031036"/>
    </source>
</evidence>
<keyword evidence="2" id="KW-1015">Disulfide bond</keyword>
<keyword evidence="3" id="KW-0732">Signal</keyword>
<gene>
    <name evidence="4" type="ORF">Tcan_09797</name>
</gene>
<accession>A0A0B2VVA4</accession>
<proteinExistence type="predicted"/>
<dbReference type="InterPro" id="IPR051368">
    <property type="entry name" value="SerProtInhib-TIL_Domain"/>
</dbReference>
<dbReference type="STRING" id="6265.A0A0B2VVA4"/>
<keyword evidence="1" id="KW-0646">Protease inhibitor</keyword>
<dbReference type="InterPro" id="IPR036084">
    <property type="entry name" value="Ser_inhib-like_sf"/>
</dbReference>
<dbReference type="CDD" id="cd19941">
    <property type="entry name" value="TIL"/>
    <property type="match status" value="1"/>
</dbReference>
<evidence type="ECO:0000313" key="4">
    <source>
        <dbReference type="EMBL" id="KHN85613.1"/>
    </source>
</evidence>
<dbReference type="PANTHER" id="PTHR23259">
    <property type="entry name" value="RIDDLE"/>
    <property type="match status" value="1"/>
</dbReference>
<evidence type="ECO:0000256" key="2">
    <source>
        <dbReference type="ARBA" id="ARBA00023157"/>
    </source>
</evidence>
<keyword evidence="1" id="KW-0722">Serine protease inhibitor</keyword>
<dbReference type="OrthoDB" id="5850753at2759"/>
<keyword evidence="5" id="KW-1185">Reference proteome</keyword>
<evidence type="ECO:0000256" key="1">
    <source>
        <dbReference type="ARBA" id="ARBA00022900"/>
    </source>
</evidence>
<dbReference type="SUPFAM" id="SSF57567">
    <property type="entry name" value="Serine protease inhibitors"/>
    <property type="match status" value="2"/>
</dbReference>
<dbReference type="AlphaFoldDB" id="A0A0B2VVA4"/>
<dbReference type="Gene3D" id="2.10.25.10">
    <property type="entry name" value="Laminin"/>
    <property type="match status" value="2"/>
</dbReference>
<name>A0A0B2VVA4_TOXCA</name>
<evidence type="ECO:0008006" key="6">
    <source>
        <dbReference type="Google" id="ProtNLM"/>
    </source>
</evidence>
<protein>
    <recommendedName>
        <fullName evidence="6">TIL domain-containing protein</fullName>
    </recommendedName>
</protein>
<dbReference type="PANTHER" id="PTHR23259:SF70">
    <property type="entry name" value="ACCESSORY GLAND PROTEIN ACP62F-RELATED"/>
    <property type="match status" value="1"/>
</dbReference>
<dbReference type="Proteomes" id="UP000031036">
    <property type="component" value="Unassembled WGS sequence"/>
</dbReference>
<dbReference type="GO" id="GO:0004867">
    <property type="term" value="F:serine-type endopeptidase inhibitor activity"/>
    <property type="evidence" value="ECO:0007669"/>
    <property type="project" value="UniProtKB-KW"/>
</dbReference>
<feature type="chain" id="PRO_5002077665" description="TIL domain-containing protein" evidence="3">
    <location>
        <begin position="36"/>
        <end position="264"/>
    </location>
</feature>